<protein>
    <submittedName>
        <fullName evidence="1">Uncharacterized protein</fullName>
    </submittedName>
</protein>
<dbReference type="GO" id="GO:0000706">
    <property type="term" value="P:meiotic DNA double-strand break processing"/>
    <property type="evidence" value="ECO:0007669"/>
    <property type="project" value="EnsemblFungi"/>
</dbReference>
<dbReference type="Proteomes" id="UP000006310">
    <property type="component" value="Chromosome 7"/>
</dbReference>
<accession>J7S7U1</accession>
<sequence length="309" mass="35398">MQLRSEFVGLIALDLKGLIDVQHDVTRLLEIKIQKLGLAGFKSEMGNNTFVTLKLEEKHEKPDFKSEAVKLEGDEEIEDSFNDSEEFILTQYEEKSTVPANSTVELGNAFSSPLKDSMDSQPKNICPSQSTEIYVDPVVEANNVIAGKPERKEKIDFCSNPLTGKPWILEDFKPNHDMASVKRGRRKLQQFYAKVGKPDNHLTTTVIDDDENSIGDDGEFAFDNLRTRSRSPPGFGRMDFPSTQERTTDKVKSQRIIYRKTLHRFLQAVNNRIPPQEREYIFKKDKLNELVNEEGCQWDSNHLKVFARK</sequence>
<evidence type="ECO:0000313" key="1">
    <source>
        <dbReference type="EMBL" id="CCK71179.1"/>
    </source>
</evidence>
<reference evidence="1 2" key="1">
    <citation type="journal article" date="2011" name="Proc. Natl. Acad. Sci. U.S.A.">
        <title>Evolutionary erosion of yeast sex chromosomes by mating-type switching accidents.</title>
        <authorList>
            <person name="Gordon J.L."/>
            <person name="Armisen D."/>
            <person name="Proux-Wera E."/>
            <person name="Oheigeartaigh S.S."/>
            <person name="Byrne K.P."/>
            <person name="Wolfe K.H."/>
        </authorList>
    </citation>
    <scope>NUCLEOTIDE SEQUENCE [LARGE SCALE GENOMIC DNA]</scope>
    <source>
        <strain evidence="2">ATCC MYA-139 / BCRC 22969 / CBS 8797 / CCRC 22969 / KCTC 17520 / NBRC 10181 / NCYC 3082</strain>
    </source>
</reference>
<dbReference type="eggNOG" id="ENOG502S084">
    <property type="taxonomic scope" value="Eukaryota"/>
</dbReference>
<dbReference type="KEGG" id="kng:KNAG_0G01210"/>
<dbReference type="GO" id="GO:0042138">
    <property type="term" value="P:meiotic DNA double-strand break formation"/>
    <property type="evidence" value="ECO:0007669"/>
    <property type="project" value="EnsemblFungi"/>
</dbReference>
<dbReference type="OMA" id="FGRMDFP"/>
<dbReference type="GeneID" id="34526903"/>
<name>J7S7U1_HUIN7</name>
<gene>
    <name evidence="1" type="primary">KNAG0G01210</name>
    <name evidence="1" type="ordered locus">KNAG_0G01210</name>
</gene>
<dbReference type="HOGENOM" id="CLU_064983_0_0_1"/>
<dbReference type="GO" id="GO:0007534">
    <property type="term" value="P:gene conversion at mating-type locus"/>
    <property type="evidence" value="ECO:0007669"/>
    <property type="project" value="EnsemblFungi"/>
</dbReference>
<organism evidence="1 2">
    <name type="scientific">Huiozyma naganishii (strain ATCC MYA-139 / BCRC 22969 / CBS 8797 / KCTC 17520 / NBRC 10181 / NCYC 3082 / Yp74L-3)</name>
    <name type="common">Yeast</name>
    <name type="synonym">Kazachstania naganishii</name>
    <dbReference type="NCBI Taxonomy" id="1071383"/>
    <lineage>
        <taxon>Eukaryota</taxon>
        <taxon>Fungi</taxon>
        <taxon>Dikarya</taxon>
        <taxon>Ascomycota</taxon>
        <taxon>Saccharomycotina</taxon>
        <taxon>Saccharomycetes</taxon>
        <taxon>Saccharomycetales</taxon>
        <taxon>Saccharomycetaceae</taxon>
        <taxon>Huiozyma</taxon>
    </lineage>
</organism>
<proteinExistence type="predicted"/>
<dbReference type="EMBL" id="HE978320">
    <property type="protein sequence ID" value="CCK71179.1"/>
    <property type="molecule type" value="Genomic_DNA"/>
</dbReference>
<keyword evidence="2" id="KW-1185">Reference proteome</keyword>
<dbReference type="GO" id="GO:0031860">
    <property type="term" value="P:telomeric 3' overhang formation"/>
    <property type="evidence" value="ECO:0007669"/>
    <property type="project" value="EnsemblFungi"/>
</dbReference>
<dbReference type="GO" id="GO:0030870">
    <property type="term" value="C:Mre11 complex"/>
    <property type="evidence" value="ECO:0007669"/>
    <property type="project" value="EnsemblFungi"/>
</dbReference>
<dbReference type="AlphaFoldDB" id="J7S7U1"/>
<dbReference type="RefSeq" id="XP_022465425.1">
    <property type="nucleotide sequence ID" value="XM_022608983.1"/>
</dbReference>
<evidence type="ECO:0000313" key="2">
    <source>
        <dbReference type="Proteomes" id="UP000006310"/>
    </source>
</evidence>
<dbReference type="GO" id="GO:0010791">
    <property type="term" value="P:DNA double-strand break processing involved in repair via synthesis-dependent strand annealing"/>
    <property type="evidence" value="ECO:0007669"/>
    <property type="project" value="EnsemblFungi"/>
</dbReference>
<dbReference type="GO" id="GO:0003690">
    <property type="term" value="F:double-stranded DNA binding"/>
    <property type="evidence" value="ECO:0007669"/>
    <property type="project" value="EnsemblFungi"/>
</dbReference>
<dbReference type="GO" id="GO:0006308">
    <property type="term" value="P:DNA catabolic process"/>
    <property type="evidence" value="ECO:0007669"/>
    <property type="project" value="EnsemblFungi"/>
</dbReference>
<dbReference type="OrthoDB" id="5801062at2759"/>
<dbReference type="GO" id="GO:0042802">
    <property type="term" value="F:identical protein binding"/>
    <property type="evidence" value="ECO:0007669"/>
    <property type="project" value="EnsemblFungi"/>
</dbReference>
<dbReference type="STRING" id="1071383.J7S7U1"/>
<dbReference type="GO" id="GO:0170053">
    <property type="term" value="F:nuclease activator activity"/>
    <property type="evidence" value="ECO:0007669"/>
    <property type="project" value="EnsemblFungi"/>
</dbReference>
<reference evidence="2" key="2">
    <citation type="submission" date="2012-08" db="EMBL/GenBank/DDBJ databases">
        <title>Genome sequence of Kazachstania naganishii.</title>
        <authorList>
            <person name="Gordon J.L."/>
            <person name="Armisen D."/>
            <person name="Proux-Wera E."/>
            <person name="OhEigeartaigh S.S."/>
            <person name="Byrne K.P."/>
            <person name="Wolfe K.H."/>
        </authorList>
    </citation>
    <scope>NUCLEOTIDE SEQUENCE [LARGE SCALE GENOMIC DNA]</scope>
    <source>
        <strain evidence="2">ATCC MYA-139 / BCRC 22969 / CBS 8797 / CCRC 22969 / KCTC 17520 / NBRC 10181 / NCYC 3082</strain>
    </source>
</reference>